<dbReference type="SUPFAM" id="SSF53098">
    <property type="entry name" value="Ribonuclease H-like"/>
    <property type="match status" value="1"/>
</dbReference>
<dbReference type="EnsemblMetazoa" id="G2526.1">
    <property type="protein sequence ID" value="G2526.1:cds"/>
    <property type="gene ID" value="G2526"/>
</dbReference>
<dbReference type="GO" id="GO:0015074">
    <property type="term" value="P:DNA integration"/>
    <property type="evidence" value="ECO:0007669"/>
    <property type="project" value="InterPro"/>
</dbReference>
<proteinExistence type="predicted"/>
<dbReference type="Gene3D" id="3.30.420.10">
    <property type="entry name" value="Ribonuclease H-like superfamily/Ribonuclease H"/>
    <property type="match status" value="1"/>
</dbReference>
<dbReference type="PROSITE" id="PS50994">
    <property type="entry name" value="INTEGRASE"/>
    <property type="match status" value="1"/>
</dbReference>
<dbReference type="PANTHER" id="PTHR47331:SF6">
    <property type="entry name" value="DOUBLECORTIN DOMAIN-CONTAINING PROTEIN"/>
    <property type="match status" value="1"/>
</dbReference>
<dbReference type="InterPro" id="IPR040676">
    <property type="entry name" value="DUF5641"/>
</dbReference>
<feature type="domain" description="Integrase catalytic" evidence="1">
    <location>
        <begin position="154"/>
        <end position="349"/>
    </location>
</feature>
<dbReference type="AlphaFoldDB" id="A0A8W8KVW1"/>
<dbReference type="InterPro" id="IPR001584">
    <property type="entry name" value="Integrase_cat-core"/>
</dbReference>
<keyword evidence="3" id="KW-1185">Reference proteome</keyword>
<dbReference type="Proteomes" id="UP000005408">
    <property type="component" value="Unassembled WGS sequence"/>
</dbReference>
<dbReference type="InterPro" id="IPR036397">
    <property type="entry name" value="RNaseH_sf"/>
</dbReference>
<name>A0A8W8KVW1_MAGGI</name>
<dbReference type="InterPro" id="IPR012337">
    <property type="entry name" value="RNaseH-like_sf"/>
</dbReference>
<evidence type="ECO:0000313" key="2">
    <source>
        <dbReference type="EnsemblMetazoa" id="G2526.1:cds"/>
    </source>
</evidence>
<accession>A0A8W8KVW1</accession>
<dbReference type="PANTHER" id="PTHR47331">
    <property type="entry name" value="PHD-TYPE DOMAIN-CONTAINING PROTEIN"/>
    <property type="match status" value="1"/>
</dbReference>
<dbReference type="Pfam" id="PF18701">
    <property type="entry name" value="DUF5641"/>
    <property type="match status" value="1"/>
</dbReference>
<organism evidence="2 3">
    <name type="scientific">Magallana gigas</name>
    <name type="common">Pacific oyster</name>
    <name type="synonym">Crassostrea gigas</name>
    <dbReference type="NCBI Taxonomy" id="29159"/>
    <lineage>
        <taxon>Eukaryota</taxon>
        <taxon>Metazoa</taxon>
        <taxon>Spiralia</taxon>
        <taxon>Lophotrochozoa</taxon>
        <taxon>Mollusca</taxon>
        <taxon>Bivalvia</taxon>
        <taxon>Autobranchia</taxon>
        <taxon>Pteriomorphia</taxon>
        <taxon>Ostreida</taxon>
        <taxon>Ostreoidea</taxon>
        <taxon>Ostreidae</taxon>
        <taxon>Magallana</taxon>
    </lineage>
</organism>
<evidence type="ECO:0000259" key="1">
    <source>
        <dbReference type="PROSITE" id="PS50994"/>
    </source>
</evidence>
<protein>
    <recommendedName>
        <fullName evidence="1">Integrase catalytic domain-containing protein</fullName>
    </recommendedName>
</protein>
<sequence>MQLTRYDEIREAETFVLKQIQQEFFSKEINSLKSGKPLNKDTSISTLAPFLDENGLMCVGGRLNKAGGILPSKEINPILLPKNSHISVLLIRHFHEQVKHQGRLFTEGALRTAGYWILGGKRMISSFIHTCVTCRKLRRGLETQMMADLPEDRITPGPAFTSVGIDVFGPWEVCTRRTRGGAANSKRWGLMFTCLTSRAAHIEVIEEMSSSCFINALRRFLSLRGPVKIIRSDRGTNFIGAAEEMRVNTIKVEEGPVQQFLDKSYITWIFNVPHSSHMGGVWERVIGMTRKILDSMLLESSGKPLTHETLATFLCEVCAIINSRPIAPIPSDPNDPMILTPTMILTGKVDFLPVVSDSLSLQDVYRAQWKRVQILADIFWNQWRKQYLSILQSRRKWKSKTRNIKVDDVVLLKDPAEHRNNWPTGIIDRVFPSDDGIVRKVVVRTIRAGKPTFYIRPIHDLVLLIESEQ</sequence>
<reference evidence="2" key="1">
    <citation type="submission" date="2022-08" db="UniProtKB">
        <authorList>
            <consortium name="EnsemblMetazoa"/>
        </authorList>
    </citation>
    <scope>IDENTIFICATION</scope>
    <source>
        <strain evidence="2">05x7-T-G4-1.051#20</strain>
    </source>
</reference>
<dbReference type="GO" id="GO:0003676">
    <property type="term" value="F:nucleic acid binding"/>
    <property type="evidence" value="ECO:0007669"/>
    <property type="project" value="InterPro"/>
</dbReference>
<evidence type="ECO:0000313" key="3">
    <source>
        <dbReference type="Proteomes" id="UP000005408"/>
    </source>
</evidence>